<evidence type="ECO:0000313" key="1">
    <source>
        <dbReference type="EMBL" id="PSJ16356.1"/>
    </source>
</evidence>
<comment type="caution">
    <text evidence="1">The sequence shown here is derived from an EMBL/GenBank/DDBJ whole genome shotgun (WGS) entry which is preliminary data.</text>
</comment>
<name>A0A2P7NSB3_9PROT</name>
<dbReference type="AlphaFoldDB" id="A0A2P7NSB3"/>
<reference evidence="1 2" key="1">
    <citation type="submission" date="2018-03" db="EMBL/GenBank/DDBJ databases">
        <title>Draft genome of Nitrosomonas supralitoralis APG5.</title>
        <authorList>
            <person name="Urakawa H."/>
            <person name="Lopez J.V."/>
        </authorList>
    </citation>
    <scope>NUCLEOTIDE SEQUENCE [LARGE SCALE GENOMIC DNA]</scope>
    <source>
        <strain evidence="1 2">APG5</strain>
    </source>
</reference>
<evidence type="ECO:0000313" key="2">
    <source>
        <dbReference type="Proteomes" id="UP000241912"/>
    </source>
</evidence>
<sequence>MQCLERHRTARKICELRDKAERVKEIDWYGKQYGLDRLVKLKTEINRQWKIMKKERCQELEGA</sequence>
<accession>A0A2P7NSB3</accession>
<organism evidence="1 2">
    <name type="scientific">Nitrosomonas supralitoralis</name>
    <dbReference type="NCBI Taxonomy" id="2116706"/>
    <lineage>
        <taxon>Bacteria</taxon>
        <taxon>Pseudomonadati</taxon>
        <taxon>Pseudomonadota</taxon>
        <taxon>Betaproteobacteria</taxon>
        <taxon>Nitrosomonadales</taxon>
        <taxon>Nitrosomonadaceae</taxon>
        <taxon>Nitrosomonas</taxon>
    </lineage>
</organism>
<protein>
    <submittedName>
        <fullName evidence="1">Uncharacterized protein</fullName>
    </submittedName>
</protein>
<keyword evidence="2" id="KW-1185">Reference proteome</keyword>
<proteinExistence type="predicted"/>
<gene>
    <name evidence="1" type="ORF">C7H79_13945</name>
</gene>
<dbReference type="EMBL" id="PXXU01000055">
    <property type="protein sequence ID" value="PSJ16356.1"/>
    <property type="molecule type" value="Genomic_DNA"/>
</dbReference>
<dbReference type="Proteomes" id="UP000241912">
    <property type="component" value="Unassembled WGS sequence"/>
</dbReference>